<keyword evidence="4" id="KW-0288">FMN</keyword>
<gene>
    <name evidence="8" type="ORF">ASZ90_008162</name>
</gene>
<proteinExistence type="inferred from homology"/>
<dbReference type="Pfam" id="PF00881">
    <property type="entry name" value="Nitroreductase"/>
    <property type="match status" value="1"/>
</dbReference>
<name>A0A0W8FMD1_9ZZZZ</name>
<feature type="region of interest" description="Disordered" evidence="6">
    <location>
        <begin position="1"/>
        <end position="36"/>
    </location>
</feature>
<dbReference type="EMBL" id="LNQE01000990">
    <property type="protein sequence ID" value="KUG22064.1"/>
    <property type="molecule type" value="Genomic_DNA"/>
</dbReference>
<evidence type="ECO:0000256" key="3">
    <source>
        <dbReference type="ARBA" id="ARBA00022630"/>
    </source>
</evidence>
<sequence length="262" mass="30393">MDNKTANGLSPDTMTTQADLEAEKKTTTAPPPENWTETEKIIFERRSVRWYKSEQVPEHLVRRILEAGRYAPSAGNSQPWKFIVIRDKEILEEMESDFQKICKIFRFFLEWRKRGLISKIAWLNSQAMIRILPNELHPIPFEFIMLGGKGKFRLFHGAPTVIMILKDKRGVSNPDLDCGICGQNMVLAAHSLGLSTCWVGFVTALMKSPYRFKWLKRFNISYPYELVEGITIGYARGNPNKMVERELHEVTWYENGQRTITY</sequence>
<evidence type="ECO:0000313" key="8">
    <source>
        <dbReference type="EMBL" id="KUG22064.1"/>
    </source>
</evidence>
<comment type="cofactor">
    <cofactor evidence="1">
        <name>FMN</name>
        <dbReference type="ChEBI" id="CHEBI:58210"/>
    </cofactor>
</comment>
<keyword evidence="3" id="KW-0285">Flavoprotein</keyword>
<comment type="caution">
    <text evidence="8">The sequence shown here is derived from an EMBL/GenBank/DDBJ whole genome shotgun (WGS) entry which is preliminary data.</text>
</comment>
<dbReference type="PANTHER" id="PTHR43673">
    <property type="entry name" value="NAD(P)H NITROREDUCTASE YDGI-RELATED"/>
    <property type="match status" value="1"/>
</dbReference>
<dbReference type="InterPro" id="IPR000415">
    <property type="entry name" value="Nitroreductase-like"/>
</dbReference>
<comment type="similarity">
    <text evidence="2">Belongs to the nitroreductase family.</text>
</comment>
<dbReference type="SUPFAM" id="SSF55469">
    <property type="entry name" value="FMN-dependent nitroreductase-like"/>
    <property type="match status" value="1"/>
</dbReference>
<evidence type="ECO:0000259" key="7">
    <source>
        <dbReference type="Pfam" id="PF00881"/>
    </source>
</evidence>
<feature type="domain" description="Nitroreductase" evidence="7">
    <location>
        <begin position="43"/>
        <end position="234"/>
    </location>
</feature>
<dbReference type="PANTHER" id="PTHR43673:SF2">
    <property type="entry name" value="NITROREDUCTASE"/>
    <property type="match status" value="1"/>
</dbReference>
<dbReference type="GO" id="GO:0016491">
    <property type="term" value="F:oxidoreductase activity"/>
    <property type="evidence" value="ECO:0007669"/>
    <property type="project" value="UniProtKB-KW"/>
</dbReference>
<evidence type="ECO:0000256" key="6">
    <source>
        <dbReference type="SAM" id="MobiDB-lite"/>
    </source>
</evidence>
<reference evidence="8" key="1">
    <citation type="journal article" date="2015" name="Proc. Natl. Acad. Sci. U.S.A.">
        <title>Networks of energetic and metabolic interactions define dynamics in microbial communities.</title>
        <authorList>
            <person name="Embree M."/>
            <person name="Liu J.K."/>
            <person name="Al-Bassam M.M."/>
            <person name="Zengler K."/>
        </authorList>
    </citation>
    <scope>NUCLEOTIDE SEQUENCE</scope>
</reference>
<evidence type="ECO:0000256" key="5">
    <source>
        <dbReference type="ARBA" id="ARBA00023002"/>
    </source>
</evidence>
<evidence type="ECO:0000256" key="4">
    <source>
        <dbReference type="ARBA" id="ARBA00022643"/>
    </source>
</evidence>
<accession>A0A0W8FMD1</accession>
<protein>
    <submittedName>
        <fullName evidence="8">Nitroreductase</fullName>
    </submittedName>
</protein>
<dbReference type="InterPro" id="IPR029479">
    <property type="entry name" value="Nitroreductase"/>
</dbReference>
<dbReference type="CDD" id="cd02136">
    <property type="entry name" value="PnbA_NfnB-like"/>
    <property type="match status" value="1"/>
</dbReference>
<feature type="compositionally biased region" description="Polar residues" evidence="6">
    <location>
        <begin position="1"/>
        <end position="18"/>
    </location>
</feature>
<evidence type="ECO:0000256" key="2">
    <source>
        <dbReference type="ARBA" id="ARBA00007118"/>
    </source>
</evidence>
<evidence type="ECO:0000256" key="1">
    <source>
        <dbReference type="ARBA" id="ARBA00001917"/>
    </source>
</evidence>
<keyword evidence="5" id="KW-0560">Oxidoreductase</keyword>
<organism evidence="8">
    <name type="scientific">hydrocarbon metagenome</name>
    <dbReference type="NCBI Taxonomy" id="938273"/>
    <lineage>
        <taxon>unclassified sequences</taxon>
        <taxon>metagenomes</taxon>
        <taxon>ecological metagenomes</taxon>
    </lineage>
</organism>
<dbReference type="Gene3D" id="3.40.109.10">
    <property type="entry name" value="NADH Oxidase"/>
    <property type="match status" value="1"/>
</dbReference>
<dbReference type="AlphaFoldDB" id="A0A0W8FMD1"/>